<evidence type="ECO:0000313" key="2">
    <source>
        <dbReference type="EMBL" id="MDQ0373823.1"/>
    </source>
</evidence>
<sequence>MRGRVAVVGALLMVVAGCAGGEREGADPVATRSEAAVETTEPTVAASASASSDGTDAAGLVGLWASTDEGSAEIAYRFDPDGTFARVGLLWQERPSGIWKFQETTSGTFRVEGGTLVLEPTAGDTTIEDPDSPDGPAPVTRPRQVLTVETHSWELDDDGSVLLLTETTAGSELSGEAIVFDRQQS</sequence>
<accession>A0ABU0EFE9</accession>
<evidence type="ECO:0008006" key="4">
    <source>
        <dbReference type="Google" id="ProtNLM"/>
    </source>
</evidence>
<organism evidence="2 3">
    <name type="scientific">Cellulomonas humilata</name>
    <dbReference type="NCBI Taxonomy" id="144055"/>
    <lineage>
        <taxon>Bacteria</taxon>
        <taxon>Bacillati</taxon>
        <taxon>Actinomycetota</taxon>
        <taxon>Actinomycetes</taxon>
        <taxon>Micrococcales</taxon>
        <taxon>Cellulomonadaceae</taxon>
        <taxon>Cellulomonas</taxon>
    </lineage>
</organism>
<dbReference type="EMBL" id="JAUSVB010000002">
    <property type="protein sequence ID" value="MDQ0373823.1"/>
    <property type="molecule type" value="Genomic_DNA"/>
</dbReference>
<comment type="caution">
    <text evidence="2">The sequence shown here is derived from an EMBL/GenBank/DDBJ whole genome shotgun (WGS) entry which is preliminary data.</text>
</comment>
<keyword evidence="3" id="KW-1185">Reference proteome</keyword>
<dbReference type="RefSeq" id="WP_307492087.1">
    <property type="nucleotide sequence ID" value="NZ_JAUSVB010000002.1"/>
</dbReference>
<evidence type="ECO:0000256" key="1">
    <source>
        <dbReference type="SAM" id="MobiDB-lite"/>
    </source>
</evidence>
<dbReference type="PROSITE" id="PS51257">
    <property type="entry name" value="PROKAR_LIPOPROTEIN"/>
    <property type="match status" value="1"/>
</dbReference>
<dbReference type="Proteomes" id="UP001239626">
    <property type="component" value="Unassembled WGS sequence"/>
</dbReference>
<evidence type="ECO:0000313" key="3">
    <source>
        <dbReference type="Proteomes" id="UP001239626"/>
    </source>
</evidence>
<name>A0ABU0EFE9_9CELL</name>
<protein>
    <recommendedName>
        <fullName evidence="4">Lipocalin-like domain-containing protein</fullName>
    </recommendedName>
</protein>
<gene>
    <name evidence="2" type="ORF">J2X26_002134</name>
</gene>
<reference evidence="2 3" key="1">
    <citation type="submission" date="2023-07" db="EMBL/GenBank/DDBJ databases">
        <title>Sorghum-associated microbial communities from plants grown in Nebraska, USA.</title>
        <authorList>
            <person name="Schachtman D."/>
        </authorList>
    </citation>
    <scope>NUCLEOTIDE SEQUENCE [LARGE SCALE GENOMIC DNA]</scope>
    <source>
        <strain evidence="2 3">BE332</strain>
    </source>
</reference>
<feature type="region of interest" description="Disordered" evidence="1">
    <location>
        <begin position="121"/>
        <end position="140"/>
    </location>
</feature>
<proteinExistence type="predicted"/>